<dbReference type="InterPro" id="IPR001313">
    <property type="entry name" value="Pumilio_RNA-bd_rpt"/>
</dbReference>
<dbReference type="EMBL" id="NUSQ01000060">
    <property type="protein sequence ID" value="PHD69780.1"/>
    <property type="molecule type" value="Genomic_DNA"/>
</dbReference>
<dbReference type="GO" id="GO:0003723">
    <property type="term" value="F:RNA binding"/>
    <property type="evidence" value="ECO:0007669"/>
    <property type="project" value="InterPro"/>
</dbReference>
<dbReference type="Proteomes" id="UP000225997">
    <property type="component" value="Unassembled WGS sequence"/>
</dbReference>
<reference evidence="2 3" key="1">
    <citation type="submission" date="2017-09" db="EMBL/GenBank/DDBJ databases">
        <title>Large-scale bioinformatics analysis of Bacillus genomes uncovers conserved roles of natural products in bacterial physiology.</title>
        <authorList>
            <consortium name="Agbiome Team Llc"/>
            <person name="Bleich R.M."/>
            <person name="Grubbs K.J."/>
            <person name="Santa Maria K.C."/>
            <person name="Allen S.E."/>
            <person name="Farag S."/>
            <person name="Shank E.A."/>
            <person name="Bowers A."/>
        </authorList>
    </citation>
    <scope>NUCLEOTIDE SEQUENCE [LARGE SCALE GENOMIC DNA]</scope>
    <source>
        <strain evidence="2 3">AFS044250</strain>
    </source>
</reference>
<protein>
    <submittedName>
        <fullName evidence="2">Uncharacterized protein</fullName>
    </submittedName>
</protein>
<dbReference type="AlphaFoldDB" id="A0A2C4QZ68"/>
<comment type="caution">
    <text evidence="2">The sequence shown here is derived from an EMBL/GenBank/DDBJ whole genome shotgun (WGS) entry which is preliminary data.</text>
</comment>
<dbReference type="RefSeq" id="WP_100064576.1">
    <property type="nucleotide sequence ID" value="NZ_NUSQ01000060.1"/>
</dbReference>
<proteinExistence type="predicted"/>
<keyword evidence="1" id="KW-0677">Repeat</keyword>
<evidence type="ECO:0000313" key="3">
    <source>
        <dbReference type="Proteomes" id="UP000225997"/>
    </source>
</evidence>
<name>A0A2C4QZ68_9BACI</name>
<accession>A0A2C4QZ68</accession>
<dbReference type="PROSITE" id="PS50302">
    <property type="entry name" value="PUM"/>
    <property type="match status" value="1"/>
</dbReference>
<sequence length="215" mass="25454">MVIKKQVKSVSLSINTIAKLNEEKNGSALIQNLLDEYYEKESKSYEQKMLESQVIGLDTAIKSIFEKYVHTLDINEHGEFTESERSLLYMEQLKYMKSVFFIAYDGLSLNYLRGEALKSFIANNRIGFSASDFPFERIRGRHHENDWEVLKYIHCLHKYFSKMRYFVRSQDEEAKQFVIIFANADLHVNILAIENDSIDYARAYKRYYDYVHFSE</sequence>
<gene>
    <name evidence="2" type="ORF">COF40_15065</name>
</gene>
<evidence type="ECO:0000256" key="1">
    <source>
        <dbReference type="ARBA" id="ARBA00022737"/>
    </source>
</evidence>
<organism evidence="2 3">
    <name type="scientific">Bacillus toyonensis</name>
    <dbReference type="NCBI Taxonomy" id="155322"/>
    <lineage>
        <taxon>Bacteria</taxon>
        <taxon>Bacillati</taxon>
        <taxon>Bacillota</taxon>
        <taxon>Bacilli</taxon>
        <taxon>Bacillales</taxon>
        <taxon>Bacillaceae</taxon>
        <taxon>Bacillus</taxon>
        <taxon>Bacillus cereus group</taxon>
    </lineage>
</organism>
<evidence type="ECO:0000313" key="2">
    <source>
        <dbReference type="EMBL" id="PHD69780.1"/>
    </source>
</evidence>